<feature type="compositionally biased region" description="Basic and acidic residues" evidence="5">
    <location>
        <begin position="91"/>
        <end position="105"/>
    </location>
</feature>
<dbReference type="SMART" id="SM00658">
    <property type="entry name" value="RPOL8c"/>
    <property type="match status" value="1"/>
</dbReference>
<dbReference type="OrthoDB" id="10249565at2759"/>
<dbReference type="VEuPathDB" id="AmoebaDB:FDP41_006501"/>
<evidence type="ECO:0000256" key="3">
    <source>
        <dbReference type="ARBA" id="ARBA00023242"/>
    </source>
</evidence>
<dbReference type="PIRSF" id="PIRSF000779">
    <property type="entry name" value="RNA_pol_Rpb8"/>
    <property type="match status" value="1"/>
</dbReference>
<dbReference type="GO" id="GO:0005665">
    <property type="term" value="C:RNA polymerase II, core complex"/>
    <property type="evidence" value="ECO:0007669"/>
    <property type="project" value="UniProtKB-UniRule"/>
</dbReference>
<dbReference type="EMBL" id="VFQX01000052">
    <property type="protein sequence ID" value="KAF0974469.1"/>
    <property type="molecule type" value="Genomic_DNA"/>
</dbReference>
<reference evidence="6 7" key="1">
    <citation type="journal article" date="2019" name="Sci. Rep.">
        <title>Nanopore sequencing improves the draft genome of the human pathogenic amoeba Naegleria fowleri.</title>
        <authorList>
            <person name="Liechti N."/>
            <person name="Schurch N."/>
            <person name="Bruggmann R."/>
            <person name="Wittwer M."/>
        </authorList>
    </citation>
    <scope>NUCLEOTIDE SEQUENCE [LARGE SCALE GENOMIC DNA]</scope>
    <source>
        <strain evidence="6 7">ATCC 30894</strain>
    </source>
</reference>
<evidence type="ECO:0000256" key="5">
    <source>
        <dbReference type="SAM" id="MobiDB-lite"/>
    </source>
</evidence>
<dbReference type="Gene3D" id="2.40.50.140">
    <property type="entry name" value="Nucleic acid-binding proteins"/>
    <property type="match status" value="1"/>
</dbReference>
<dbReference type="VEuPathDB" id="AmoebaDB:NF0021810"/>
<dbReference type="RefSeq" id="XP_044559182.1">
    <property type="nucleotide sequence ID" value="XM_044710144.1"/>
</dbReference>
<evidence type="ECO:0000256" key="4">
    <source>
        <dbReference type="PIRNR" id="PIRNR000779"/>
    </source>
</evidence>
<evidence type="ECO:0000313" key="7">
    <source>
        <dbReference type="Proteomes" id="UP000444721"/>
    </source>
</evidence>
<dbReference type="Pfam" id="PF03870">
    <property type="entry name" value="RNA_pol_Rpb8"/>
    <property type="match status" value="1"/>
</dbReference>
<evidence type="ECO:0000256" key="1">
    <source>
        <dbReference type="ARBA" id="ARBA00004123"/>
    </source>
</evidence>
<proteinExistence type="inferred from homology"/>
<sequence>MSSGQIALEDKFFEVKRIDPEGKKFDKVSRLYCESEDEMELVIDINTDIFPVDFGDKLTLSLATSLEVSGGAASAATKKSSEHGASSAAKKTKDYFDPSLGTEDKPSLMDQYDYVMYGRVYKYQPKDNFEKEKLETFNILNLILICIY</sequence>
<protein>
    <recommendedName>
        <fullName evidence="4">DNA-directed RNA polymerases I, II, and III subunit RPABC3</fullName>
    </recommendedName>
</protein>
<dbReference type="GO" id="GO:0006351">
    <property type="term" value="P:DNA-templated transcription"/>
    <property type="evidence" value="ECO:0007669"/>
    <property type="project" value="UniProtKB-UniRule"/>
</dbReference>
<dbReference type="VEuPathDB" id="AmoebaDB:NfTy_089470"/>
<dbReference type="PANTHER" id="PTHR10917">
    <property type="entry name" value="DNA-DIRECTED RNA POLYMERASES I, II, AND III SUBUNIT RPABC3"/>
    <property type="match status" value="1"/>
</dbReference>
<comment type="similarity">
    <text evidence="2 4">Belongs to the eukaryotic RPB8 RNA polymerase subunit family.</text>
</comment>
<comment type="function">
    <text evidence="4">DNA-dependent RNA polymerase catalyzes the transcription of DNA into RNA using the four ribonucleoside triphosphates as substrates. Common component of RNA polymerases I, II and III which synthesize ribosomal RNA precursors, mRNA precursors and many functional non-coding RNAs, and small RNAs, such as 5S rRNA and tRNAs, respectively.</text>
</comment>
<dbReference type="AlphaFoldDB" id="A0A6A5BNI1"/>
<dbReference type="InterPro" id="IPR005570">
    <property type="entry name" value="RPABC3"/>
</dbReference>
<feature type="region of interest" description="Disordered" evidence="5">
    <location>
        <begin position="72"/>
        <end position="105"/>
    </location>
</feature>
<name>A0A6A5BNI1_NAEFO</name>
<comment type="subcellular location">
    <subcellularLocation>
        <location evidence="1">Nucleus</location>
    </subcellularLocation>
</comment>
<dbReference type="GO" id="GO:0005736">
    <property type="term" value="C:RNA polymerase I complex"/>
    <property type="evidence" value="ECO:0007669"/>
    <property type="project" value="TreeGrafter"/>
</dbReference>
<keyword evidence="3 4" id="KW-0539">Nucleus</keyword>
<dbReference type="GO" id="GO:0005666">
    <property type="term" value="C:RNA polymerase III complex"/>
    <property type="evidence" value="ECO:0007669"/>
    <property type="project" value="TreeGrafter"/>
</dbReference>
<dbReference type="GO" id="GO:0003899">
    <property type="term" value="F:DNA-directed RNA polymerase activity"/>
    <property type="evidence" value="ECO:0007669"/>
    <property type="project" value="UniProtKB-UniRule"/>
</dbReference>
<evidence type="ECO:0000313" key="6">
    <source>
        <dbReference type="EMBL" id="KAF0974469.1"/>
    </source>
</evidence>
<organism evidence="6 7">
    <name type="scientific">Naegleria fowleri</name>
    <name type="common">Brain eating amoeba</name>
    <dbReference type="NCBI Taxonomy" id="5763"/>
    <lineage>
        <taxon>Eukaryota</taxon>
        <taxon>Discoba</taxon>
        <taxon>Heterolobosea</taxon>
        <taxon>Tetramitia</taxon>
        <taxon>Eutetramitia</taxon>
        <taxon>Vahlkampfiidae</taxon>
        <taxon>Naegleria</taxon>
    </lineage>
</organism>
<dbReference type="InterPro" id="IPR012340">
    <property type="entry name" value="NA-bd_OB-fold"/>
</dbReference>
<keyword evidence="7" id="KW-1185">Reference proteome</keyword>
<accession>A0A6A5BNI1</accession>
<dbReference type="SUPFAM" id="SSF50249">
    <property type="entry name" value="Nucleic acid-binding proteins"/>
    <property type="match status" value="1"/>
</dbReference>
<gene>
    <name evidence="6" type="ORF">FDP41_006501</name>
</gene>
<comment type="caution">
    <text evidence="6">The sequence shown here is derived from an EMBL/GenBank/DDBJ whole genome shotgun (WGS) entry which is preliminary data.</text>
</comment>
<dbReference type="GeneID" id="68113719"/>
<evidence type="ECO:0000256" key="2">
    <source>
        <dbReference type="ARBA" id="ARBA00008912"/>
    </source>
</evidence>
<dbReference type="PANTHER" id="PTHR10917:SF0">
    <property type="entry name" value="DNA-DIRECTED RNA POLYMERASES I, II, AND III SUBUNIT RPABC3"/>
    <property type="match status" value="1"/>
</dbReference>
<dbReference type="Proteomes" id="UP000444721">
    <property type="component" value="Unassembled WGS sequence"/>
</dbReference>
<dbReference type="OMA" id="IKQYEYV"/>